<accession>A0A6J4MWD9</accession>
<evidence type="ECO:0000313" key="1">
    <source>
        <dbReference type="EMBL" id="CAA9370687.1"/>
    </source>
</evidence>
<gene>
    <name evidence="1" type="ORF">AVDCRST_MAG68-5729</name>
</gene>
<dbReference type="SUPFAM" id="SSF50494">
    <property type="entry name" value="Trypsin-like serine proteases"/>
    <property type="match status" value="1"/>
</dbReference>
<protein>
    <recommendedName>
        <fullName evidence="2">Trypsin-like peptidase domain-containing protein</fullName>
    </recommendedName>
</protein>
<evidence type="ECO:0008006" key="2">
    <source>
        <dbReference type="Google" id="ProtNLM"/>
    </source>
</evidence>
<dbReference type="AlphaFoldDB" id="A0A6J4MWD9"/>
<name>A0A6J4MWD9_9BACT</name>
<organism evidence="1">
    <name type="scientific">uncultured Gemmatimonadota bacterium</name>
    <dbReference type="NCBI Taxonomy" id="203437"/>
    <lineage>
        <taxon>Bacteria</taxon>
        <taxon>Pseudomonadati</taxon>
        <taxon>Gemmatimonadota</taxon>
        <taxon>environmental samples</taxon>
    </lineage>
</organism>
<dbReference type="EMBL" id="CADCTW010000243">
    <property type="protein sequence ID" value="CAA9370687.1"/>
    <property type="molecule type" value="Genomic_DNA"/>
</dbReference>
<sequence>MWNKARSRIPAAQAEMKVFTPAVRPLYTVSSREKPDAEGSCVLFKVGGRHFLLTAAHVLDQLMEGELYIGGDESLLTIPRNWHGTQMPDSGNREDDKIDLAFMELPAELVAEMGDCLWLGPRDVVQPGSAAAHRFYCTFGYPVRRAKVRSQVLSVAAPADLYAGVAVDQEVYERLGLSPETHIVISYDRERVISSHGVRVPTVKPYGKSGGGLWRFDSLVVPGLPPLENPLAGILTEWRREEKVLVATRIELFVALLKREFPGAFH</sequence>
<proteinExistence type="predicted"/>
<dbReference type="InterPro" id="IPR009003">
    <property type="entry name" value="Peptidase_S1_PA"/>
</dbReference>
<reference evidence="1" key="1">
    <citation type="submission" date="2020-02" db="EMBL/GenBank/DDBJ databases">
        <authorList>
            <person name="Meier V. D."/>
        </authorList>
    </citation>
    <scope>NUCLEOTIDE SEQUENCE</scope>
    <source>
        <strain evidence="1">AVDCRST_MAG68</strain>
    </source>
</reference>